<keyword evidence="1" id="KW-0732">Signal</keyword>
<dbReference type="PANTHER" id="PTHR39176:SF1">
    <property type="entry name" value="PERIPLASMIC PROTEIN"/>
    <property type="match status" value="1"/>
</dbReference>
<evidence type="ECO:0000259" key="2">
    <source>
        <dbReference type="Pfam" id="PF07007"/>
    </source>
</evidence>
<protein>
    <recommendedName>
        <fullName evidence="2">Lysozyme inhibitor LprI-like N-terminal domain-containing protein</fullName>
    </recommendedName>
</protein>
<evidence type="ECO:0000313" key="4">
    <source>
        <dbReference type="Proteomes" id="UP000008152"/>
    </source>
</evidence>
<evidence type="ECO:0000313" key="3">
    <source>
        <dbReference type="EMBL" id="ABU70979.1"/>
    </source>
</evidence>
<sequence>MMKKWFYYPMVAAFILLTSFNIAFADYSKEFDQCIDTLGAYSPAVVKCMNEELSKRDKLLNTAYKQYMARIQDFRKEDLRKTQRLWIQYRDAKCDMFYHSESGSGGLEDLHDCLITETIQRTKELNEGW</sequence>
<reference evidence="3 4" key="1">
    <citation type="submission" date="2007-08" db="EMBL/GenBank/DDBJ databases">
        <authorList>
            <consortium name="The Vibrio harveyi Genome Sequencing Project"/>
            <person name="Bassler B."/>
            <person name="Clifton S.W."/>
            <person name="Fulton L."/>
            <person name="Delehaunty K."/>
            <person name="Fronick C."/>
            <person name="Harrison M."/>
            <person name="Markivic C."/>
            <person name="Fulton R."/>
            <person name="Tin-Wollam A.-M."/>
            <person name="Shah N."/>
            <person name="Pepin K."/>
            <person name="Nash W."/>
            <person name="Thiruvilangam P."/>
            <person name="Bhonagiri V."/>
            <person name="Waters C."/>
            <person name="Tu K.C."/>
            <person name="Irgon J."/>
            <person name="Wilson R.K."/>
        </authorList>
    </citation>
    <scope>NUCLEOTIDE SEQUENCE [LARGE SCALE GENOMIC DNA]</scope>
    <source>
        <strain evidence="4">ATCC BAA-1116 / BB120</strain>
    </source>
</reference>
<feature type="signal peptide" evidence="1">
    <location>
        <begin position="1"/>
        <end position="25"/>
    </location>
</feature>
<dbReference type="AlphaFoldDB" id="A7N1P1"/>
<dbReference type="Gene3D" id="1.20.1270.180">
    <property type="match status" value="1"/>
</dbReference>
<feature type="chain" id="PRO_5002713761" description="Lysozyme inhibitor LprI-like N-terminal domain-containing protein" evidence="1">
    <location>
        <begin position="26"/>
        <end position="129"/>
    </location>
</feature>
<proteinExistence type="predicted"/>
<dbReference type="Proteomes" id="UP000008152">
    <property type="component" value="Chromosome I"/>
</dbReference>
<organism evidence="3 4">
    <name type="scientific">Vibrio campbellii (strain ATCC BAA-1116)</name>
    <dbReference type="NCBI Taxonomy" id="2902295"/>
    <lineage>
        <taxon>Bacteria</taxon>
        <taxon>Pseudomonadati</taxon>
        <taxon>Pseudomonadota</taxon>
        <taxon>Gammaproteobacteria</taxon>
        <taxon>Vibrionales</taxon>
        <taxon>Vibrionaceae</taxon>
        <taxon>Vibrio</taxon>
    </lineage>
</organism>
<gene>
    <name evidence="3" type="ordered locus">VIBHAR_02014</name>
</gene>
<dbReference type="InterPro" id="IPR009739">
    <property type="entry name" value="LprI-like_N"/>
</dbReference>
<name>A7N1P1_VIBC1</name>
<dbReference type="KEGG" id="vha:VIBHAR_02014"/>
<evidence type="ECO:0000256" key="1">
    <source>
        <dbReference type="SAM" id="SignalP"/>
    </source>
</evidence>
<feature type="domain" description="Lysozyme inhibitor LprI-like N-terminal" evidence="2">
    <location>
        <begin position="45"/>
        <end position="125"/>
    </location>
</feature>
<dbReference type="Pfam" id="PF07007">
    <property type="entry name" value="LprI"/>
    <property type="match status" value="1"/>
</dbReference>
<dbReference type="PATRIC" id="fig|338187.36.peg.1934"/>
<accession>A7N1P1</accession>
<dbReference type="EMBL" id="CP000789">
    <property type="protein sequence ID" value="ABU70979.1"/>
    <property type="molecule type" value="Genomic_DNA"/>
</dbReference>
<dbReference type="PANTHER" id="PTHR39176">
    <property type="entry name" value="PERIPLASMIC PROTEIN-RELATED"/>
    <property type="match status" value="1"/>
</dbReference>